<dbReference type="AlphaFoldDB" id="A0A8F6TWV7"/>
<feature type="coiled-coil region" evidence="1">
    <location>
        <begin position="254"/>
        <end position="348"/>
    </location>
</feature>
<dbReference type="EMBL" id="CP079194">
    <property type="protein sequence ID" value="QXT40145.1"/>
    <property type="molecule type" value="Genomic_DNA"/>
</dbReference>
<feature type="compositionally biased region" description="Polar residues" evidence="2">
    <location>
        <begin position="15"/>
        <end position="30"/>
    </location>
</feature>
<feature type="region of interest" description="Disordered" evidence="2">
    <location>
        <begin position="1"/>
        <end position="161"/>
    </location>
</feature>
<feature type="compositionally biased region" description="Low complexity" evidence="2">
    <location>
        <begin position="93"/>
        <end position="147"/>
    </location>
</feature>
<evidence type="ECO:0000256" key="3">
    <source>
        <dbReference type="SAM" id="Phobius"/>
    </source>
</evidence>
<name>A0A8F6TWV7_9RHOB</name>
<dbReference type="Proteomes" id="UP000825009">
    <property type="component" value="Chromosome"/>
</dbReference>
<feature type="compositionally biased region" description="Pro residues" evidence="2">
    <location>
        <begin position="148"/>
        <end position="158"/>
    </location>
</feature>
<reference evidence="4 5" key="1">
    <citation type="submission" date="2021-07" db="EMBL/GenBank/DDBJ databases">
        <title>A novel Jannaschia species isolated from marine dinoflagellate Ceratoperidinium margalefii.</title>
        <authorList>
            <person name="Jiang Y."/>
            <person name="Li Z."/>
        </authorList>
    </citation>
    <scope>NUCLEOTIDE SEQUENCE [LARGE SCALE GENOMIC DNA]</scope>
    <source>
        <strain evidence="4 5">J12C1-MA-4</strain>
    </source>
</reference>
<organism evidence="4 5">
    <name type="scientific">Gymnodinialimonas ceratoperidinii</name>
    <dbReference type="NCBI Taxonomy" id="2856823"/>
    <lineage>
        <taxon>Bacteria</taxon>
        <taxon>Pseudomonadati</taxon>
        <taxon>Pseudomonadota</taxon>
        <taxon>Alphaproteobacteria</taxon>
        <taxon>Rhodobacterales</taxon>
        <taxon>Paracoccaceae</taxon>
        <taxon>Gymnodinialimonas</taxon>
    </lineage>
</organism>
<keyword evidence="3" id="KW-0812">Transmembrane</keyword>
<gene>
    <name evidence="4" type="ORF">KYE46_02500</name>
</gene>
<feature type="transmembrane region" description="Helical" evidence="3">
    <location>
        <begin position="170"/>
        <end position="190"/>
    </location>
</feature>
<sequence>MAKKSSTRSGRQKSQDATITPENDAETTMSGAGEMGGDTVVVGNDSLGDDTIAATPSADDSVTVKPGDTTAAEPKSDDPQKTEKVDTKRKPASAKGSSAKTASSQGTSSSGSSAKSSKETSGAGPAASGASTTTTTTSKSSGSADSSPTPPTPVPAPTPVVQKRGPGIGALLLGGVVAAAMGFGAAYLGLVTLNDTTAADAELAEALSAIEAQQGTISALQSEVDALASAEPPALPEVDLSGVEGATAEVASNLSALSETVDDLTARVVALEERPVITGDVAADTAALSEVVETLEARVAEERAAAAEAVAAAEASQAAAAAELQAAAEAAQAAIAEAEARAAATAEATQAQAALSRVQIAMAAGGPFADALSDLPVEAPEALQAAAETGVPTIDELQASFPASARAALPIALRETAGDSATDRVGAFFMGQIGGRSVEPRDGDDPDAVLSRAEAAVGAGDIDGALSEIATLPEGAQAAFDEWIAQAEARVAADDALADLSATLNN</sequence>
<accession>A0A8F6TWV7</accession>
<keyword evidence="3" id="KW-1133">Transmembrane helix</keyword>
<proteinExistence type="predicted"/>
<feature type="compositionally biased region" description="Basic and acidic residues" evidence="2">
    <location>
        <begin position="74"/>
        <end position="89"/>
    </location>
</feature>
<keyword evidence="5" id="KW-1185">Reference proteome</keyword>
<dbReference type="RefSeq" id="WP_219003234.1">
    <property type="nucleotide sequence ID" value="NZ_CP079194.1"/>
</dbReference>
<evidence type="ECO:0008006" key="6">
    <source>
        <dbReference type="Google" id="ProtNLM"/>
    </source>
</evidence>
<keyword evidence="1" id="KW-0175">Coiled coil</keyword>
<evidence type="ECO:0000256" key="1">
    <source>
        <dbReference type="SAM" id="Coils"/>
    </source>
</evidence>
<dbReference type="KEGG" id="gce:KYE46_02500"/>
<evidence type="ECO:0000313" key="4">
    <source>
        <dbReference type="EMBL" id="QXT40145.1"/>
    </source>
</evidence>
<evidence type="ECO:0000313" key="5">
    <source>
        <dbReference type="Proteomes" id="UP000825009"/>
    </source>
</evidence>
<keyword evidence="3" id="KW-0472">Membrane</keyword>
<evidence type="ECO:0000256" key="2">
    <source>
        <dbReference type="SAM" id="MobiDB-lite"/>
    </source>
</evidence>
<protein>
    <recommendedName>
        <fullName evidence="6">Mitochondrial inner membrane protein</fullName>
    </recommendedName>
</protein>